<evidence type="ECO:0000313" key="1">
    <source>
        <dbReference type="EMBL" id="KAG8222045.1"/>
    </source>
</evidence>
<gene>
    <name evidence="1" type="ORF">J437_LFUL000489</name>
</gene>
<comment type="caution">
    <text evidence="1">The sequence shown here is derived from an EMBL/GenBank/DDBJ whole genome shotgun (WGS) entry which is preliminary data.</text>
</comment>
<name>A0A8K0JUB7_LADFU</name>
<dbReference type="EMBL" id="KZ308122">
    <property type="protein sequence ID" value="KAG8222045.1"/>
    <property type="molecule type" value="Genomic_DNA"/>
</dbReference>
<evidence type="ECO:0000313" key="2">
    <source>
        <dbReference type="Proteomes" id="UP000792457"/>
    </source>
</evidence>
<reference evidence="1" key="2">
    <citation type="submission" date="2017-10" db="EMBL/GenBank/DDBJ databases">
        <title>Ladona fulva Genome sequencing and assembly.</title>
        <authorList>
            <person name="Murali S."/>
            <person name="Richards S."/>
            <person name="Bandaranaike D."/>
            <person name="Bellair M."/>
            <person name="Blankenburg K."/>
            <person name="Chao H."/>
            <person name="Dinh H."/>
            <person name="Doddapaneni H."/>
            <person name="Dugan-Rocha S."/>
            <person name="Elkadiri S."/>
            <person name="Gnanaolivu R."/>
            <person name="Hernandez B."/>
            <person name="Skinner E."/>
            <person name="Javaid M."/>
            <person name="Lee S."/>
            <person name="Li M."/>
            <person name="Ming W."/>
            <person name="Munidasa M."/>
            <person name="Muniz J."/>
            <person name="Nguyen L."/>
            <person name="Hughes D."/>
            <person name="Osuji N."/>
            <person name="Pu L.-L."/>
            <person name="Puazo M."/>
            <person name="Qu C."/>
            <person name="Quiroz J."/>
            <person name="Raj R."/>
            <person name="Weissenberger G."/>
            <person name="Xin Y."/>
            <person name="Zou X."/>
            <person name="Han Y."/>
            <person name="Worley K."/>
            <person name="Muzny D."/>
            <person name="Gibbs R."/>
        </authorList>
    </citation>
    <scope>NUCLEOTIDE SEQUENCE</scope>
    <source>
        <strain evidence="1">Sampled in the wild</strain>
    </source>
</reference>
<accession>A0A8K0JUB7</accession>
<proteinExistence type="predicted"/>
<reference evidence="1" key="1">
    <citation type="submission" date="2013-04" db="EMBL/GenBank/DDBJ databases">
        <authorList>
            <person name="Qu J."/>
            <person name="Murali S.C."/>
            <person name="Bandaranaike D."/>
            <person name="Bellair M."/>
            <person name="Blankenburg K."/>
            <person name="Chao H."/>
            <person name="Dinh H."/>
            <person name="Doddapaneni H."/>
            <person name="Downs B."/>
            <person name="Dugan-Rocha S."/>
            <person name="Elkadiri S."/>
            <person name="Gnanaolivu R.D."/>
            <person name="Hernandez B."/>
            <person name="Javaid M."/>
            <person name="Jayaseelan J.C."/>
            <person name="Lee S."/>
            <person name="Li M."/>
            <person name="Ming W."/>
            <person name="Munidasa M."/>
            <person name="Muniz J."/>
            <person name="Nguyen L."/>
            <person name="Ongeri F."/>
            <person name="Osuji N."/>
            <person name="Pu L.-L."/>
            <person name="Puazo M."/>
            <person name="Qu C."/>
            <person name="Quiroz J."/>
            <person name="Raj R."/>
            <person name="Weissenberger G."/>
            <person name="Xin Y."/>
            <person name="Zou X."/>
            <person name="Han Y."/>
            <person name="Richards S."/>
            <person name="Worley K."/>
            <person name="Muzny D."/>
            <person name="Gibbs R."/>
        </authorList>
    </citation>
    <scope>NUCLEOTIDE SEQUENCE</scope>
    <source>
        <strain evidence="1">Sampled in the wild</strain>
    </source>
</reference>
<sequence>MHFVVSGLPHFKDIRLESYYPRDIMDWFQVARRLDAKSYHGASCPSSNIRRKEGQCALNMSETTTTTEVLEQRSTTNLFSPKSLQRWSFSNLQGFLPFLPKAFEERNAWWNEVAN</sequence>
<organism evidence="1 2">
    <name type="scientific">Ladona fulva</name>
    <name type="common">Scarce chaser dragonfly</name>
    <name type="synonym">Libellula fulva</name>
    <dbReference type="NCBI Taxonomy" id="123851"/>
    <lineage>
        <taxon>Eukaryota</taxon>
        <taxon>Metazoa</taxon>
        <taxon>Ecdysozoa</taxon>
        <taxon>Arthropoda</taxon>
        <taxon>Hexapoda</taxon>
        <taxon>Insecta</taxon>
        <taxon>Pterygota</taxon>
        <taxon>Palaeoptera</taxon>
        <taxon>Odonata</taxon>
        <taxon>Epiprocta</taxon>
        <taxon>Anisoptera</taxon>
        <taxon>Libelluloidea</taxon>
        <taxon>Libellulidae</taxon>
        <taxon>Ladona</taxon>
    </lineage>
</organism>
<dbReference type="Proteomes" id="UP000792457">
    <property type="component" value="Unassembled WGS sequence"/>
</dbReference>
<keyword evidence="2" id="KW-1185">Reference proteome</keyword>
<protein>
    <submittedName>
        <fullName evidence="1">Uncharacterized protein</fullName>
    </submittedName>
</protein>
<dbReference type="AlphaFoldDB" id="A0A8K0JUB7"/>